<sequence length="818" mass="88128">MTNHRRGHPPNEPTADQLLHAPMATAPSVACLATESAAGLSVTTRFVPADVRSAPDAAETWPVLSRLLAATPWARRSPDGGDNFPAGRRHLFRVGGDDLVTESSTIAIYTVGPDGTVTGRLLVGDFDISKAEATGAADPAALVAAEADAFAALVEESGGRVVHDISPSGGRHVYVKFARPIPFEDLRDMAVALADRFPTLDAAPMRSPSGQIRIAGSPYKRTPVEQPDGSYARTGPLLGFMALTMPLAEAVAVLRHPCGPRVWERLQHALTAERTALDPAPSLSAPVPGMWHLDVQGQPWVPLRGGRRPLQGRLATLARTGDWRNPQLQPEGRPYPSPSEARYGVLRSAAARGWTLTEVHEEARPGGAFAGLGALLGTRSPAQRRAVMTHDWQSVVREAATARTLQTTGRNAHTSLITHPPSGTYVEIPHWPVPRALIEASALSLRCHEALARWQTAVWLAERDPLRCKGWGRRAPSTRVVLRALALAARLTGDTTTAFGCRSLALMSGLSWRTVATVLADLRDESDPLVDLVARGRELDADRYTLRIPDAYRAETTRVVVQAGRIETGHPVWLGLEAGTVCALLYEILNAVEARPVDLQRRAVLSSSAVTDGLATLGAHGLAVHGPNGWRRGERTLDEVAAEVDGFDRYNQRIATYRAHREDWRAFLQSCGSLAAGLADLEAALAEHDRYVLDDDLAAEIETELQDLLSPTSLSDTERTPQPLQSDQGFPDEPEAACTPTVTIPDPARVSDDVIEGGPPGDPSADPSPSPEPLPLREIIAAYPPVAEEVARRGAAFTRRLMAAKTPDERERILSERA</sequence>
<gene>
    <name evidence="2" type="ORF">GCM10009727_83780</name>
</gene>
<evidence type="ECO:0008006" key="4">
    <source>
        <dbReference type="Google" id="ProtNLM"/>
    </source>
</evidence>
<name>A0ABN3AFE0_9ACTN</name>
<evidence type="ECO:0000313" key="3">
    <source>
        <dbReference type="Proteomes" id="UP001501020"/>
    </source>
</evidence>
<reference evidence="2 3" key="1">
    <citation type="journal article" date="2019" name="Int. J. Syst. Evol. Microbiol.">
        <title>The Global Catalogue of Microorganisms (GCM) 10K type strain sequencing project: providing services to taxonomists for standard genome sequencing and annotation.</title>
        <authorList>
            <consortium name="The Broad Institute Genomics Platform"/>
            <consortium name="The Broad Institute Genome Sequencing Center for Infectious Disease"/>
            <person name="Wu L."/>
            <person name="Ma J."/>
        </authorList>
    </citation>
    <scope>NUCLEOTIDE SEQUENCE [LARGE SCALE GENOMIC DNA]</scope>
    <source>
        <strain evidence="2 3">JCM 13850</strain>
    </source>
</reference>
<feature type="compositionally biased region" description="Polar residues" evidence="1">
    <location>
        <begin position="709"/>
        <end position="728"/>
    </location>
</feature>
<comment type="caution">
    <text evidence="2">The sequence shown here is derived from an EMBL/GenBank/DDBJ whole genome shotgun (WGS) entry which is preliminary data.</text>
</comment>
<feature type="region of interest" description="Disordered" evidence="1">
    <location>
        <begin position="708"/>
        <end position="777"/>
    </location>
</feature>
<keyword evidence="3" id="KW-1185">Reference proteome</keyword>
<dbReference type="EMBL" id="BAAAMR010000126">
    <property type="protein sequence ID" value="GAA2165284.1"/>
    <property type="molecule type" value="Genomic_DNA"/>
</dbReference>
<feature type="compositionally biased region" description="Pro residues" evidence="1">
    <location>
        <begin position="760"/>
        <end position="774"/>
    </location>
</feature>
<dbReference type="RefSeq" id="WP_344281430.1">
    <property type="nucleotide sequence ID" value="NZ_BAAAMR010000126.1"/>
</dbReference>
<proteinExistence type="predicted"/>
<evidence type="ECO:0000313" key="2">
    <source>
        <dbReference type="EMBL" id="GAA2165284.1"/>
    </source>
</evidence>
<organism evidence="2 3">
    <name type="scientific">Actinomadura napierensis</name>
    <dbReference type="NCBI Taxonomy" id="267854"/>
    <lineage>
        <taxon>Bacteria</taxon>
        <taxon>Bacillati</taxon>
        <taxon>Actinomycetota</taxon>
        <taxon>Actinomycetes</taxon>
        <taxon>Streptosporangiales</taxon>
        <taxon>Thermomonosporaceae</taxon>
        <taxon>Actinomadura</taxon>
    </lineage>
</organism>
<accession>A0ABN3AFE0</accession>
<dbReference type="Proteomes" id="UP001501020">
    <property type="component" value="Unassembled WGS sequence"/>
</dbReference>
<evidence type="ECO:0000256" key="1">
    <source>
        <dbReference type="SAM" id="MobiDB-lite"/>
    </source>
</evidence>
<protein>
    <recommendedName>
        <fullName evidence="4">DNA primase/polymerase bifunctional N-terminal domain-containing protein</fullName>
    </recommendedName>
</protein>